<keyword evidence="3 5" id="KW-1133">Transmembrane helix</keyword>
<sequence length="393" mass="40115">MSYLDLLRSPSVARLLLAAIVGRLPTSMVALALTLTLREHGVEFRFIGVALAVLTVSHAVGGPALSRLVDRRGQTTVLTGAAVVSSAAVVAAALQPSNRTVVLVGMAFAGFATPPLEPCLRALWPGLVGQENLQRAYSLDSVGQEVIFVTGPMLVAVTVAVWSPAAALMLTAVLCLLGTMVFASSVPSRQWRGVPGSAGLLGPLRSPLLVVLLLGVAGTVVPIGALSIVLVSYAEQNAVWGGASVLLVVSASGALIGALTMGRIQWKTAATTRIVVFSACLGAAYLLVATLAPAWAMAAIVFVAGFFLPPLLVIAFSLIDELAPPGTIVEAFAWLVTLFAVGSGAGSAIAGAVQDVAGTREAAATTAGLAFVGTVLLVLFRRAHTARVPTLVS</sequence>
<dbReference type="HOGENOM" id="CLU_033532_3_1_11"/>
<evidence type="ECO:0000256" key="3">
    <source>
        <dbReference type="ARBA" id="ARBA00022989"/>
    </source>
</evidence>
<feature type="transmembrane region" description="Helical" evidence="5">
    <location>
        <begin position="168"/>
        <end position="187"/>
    </location>
</feature>
<feature type="transmembrane region" description="Helical" evidence="5">
    <location>
        <begin position="239"/>
        <end position="262"/>
    </location>
</feature>
<evidence type="ECO:0000256" key="1">
    <source>
        <dbReference type="ARBA" id="ARBA00004651"/>
    </source>
</evidence>
<evidence type="ECO:0000313" key="7">
    <source>
        <dbReference type="EMBL" id="ABV96513.1"/>
    </source>
</evidence>
<evidence type="ECO:0000259" key="6">
    <source>
        <dbReference type="PROSITE" id="PS50850"/>
    </source>
</evidence>
<evidence type="ECO:0000256" key="5">
    <source>
        <dbReference type="SAM" id="Phobius"/>
    </source>
</evidence>
<feature type="transmembrane region" description="Helical" evidence="5">
    <location>
        <begin position="298"/>
        <end position="319"/>
    </location>
</feature>
<evidence type="ECO:0000256" key="2">
    <source>
        <dbReference type="ARBA" id="ARBA00022692"/>
    </source>
</evidence>
<dbReference type="SUPFAM" id="SSF103473">
    <property type="entry name" value="MFS general substrate transporter"/>
    <property type="match status" value="1"/>
</dbReference>
<feature type="transmembrane region" description="Helical" evidence="5">
    <location>
        <begin position="101"/>
        <end position="124"/>
    </location>
</feature>
<dbReference type="InterPro" id="IPR011701">
    <property type="entry name" value="MFS"/>
</dbReference>
<feature type="transmembrane region" description="Helical" evidence="5">
    <location>
        <begin position="46"/>
        <end position="65"/>
    </location>
</feature>
<feature type="transmembrane region" description="Helical" evidence="5">
    <location>
        <begin position="77"/>
        <end position="95"/>
    </location>
</feature>
<organism evidence="7">
    <name type="scientific">Salinispora arenicola (strain CNS-205)</name>
    <dbReference type="NCBI Taxonomy" id="391037"/>
    <lineage>
        <taxon>Bacteria</taxon>
        <taxon>Bacillati</taxon>
        <taxon>Actinomycetota</taxon>
        <taxon>Actinomycetes</taxon>
        <taxon>Micromonosporales</taxon>
        <taxon>Micromonosporaceae</taxon>
        <taxon>Salinispora</taxon>
    </lineage>
</organism>
<dbReference type="GO" id="GO:0005886">
    <property type="term" value="C:plasma membrane"/>
    <property type="evidence" value="ECO:0007669"/>
    <property type="project" value="UniProtKB-SubCell"/>
</dbReference>
<reference evidence="7" key="1">
    <citation type="submission" date="2007-10" db="EMBL/GenBank/DDBJ databases">
        <title>Complete sequence of Salinispora arenicola CNS-205.</title>
        <authorList>
            <consortium name="US DOE Joint Genome Institute"/>
            <person name="Copeland A."/>
            <person name="Lucas S."/>
            <person name="Lapidus A."/>
            <person name="Barry K."/>
            <person name="Glavina del Rio T."/>
            <person name="Dalin E."/>
            <person name="Tice H."/>
            <person name="Pitluck S."/>
            <person name="Foster B."/>
            <person name="Schmutz J."/>
            <person name="Larimer F."/>
            <person name="Land M."/>
            <person name="Hauser L."/>
            <person name="Kyrpides N."/>
            <person name="Ivanova N."/>
            <person name="Jensen P.R."/>
            <person name="Moore B.S."/>
            <person name="Penn K."/>
            <person name="Jenkins C."/>
            <person name="Udwary D."/>
            <person name="Xiang L."/>
            <person name="Gontang E."/>
            <person name="Richardson P."/>
        </authorList>
    </citation>
    <scope>NUCLEOTIDE SEQUENCE [LARGE SCALE GENOMIC DNA]</scope>
    <source>
        <strain evidence="7">CNS-205</strain>
    </source>
</reference>
<keyword evidence="2 5" id="KW-0812">Transmembrane</keyword>
<dbReference type="STRING" id="391037.Sare_0585"/>
<feature type="transmembrane region" description="Helical" evidence="5">
    <location>
        <begin position="274"/>
        <end position="292"/>
    </location>
</feature>
<dbReference type="KEGG" id="saq:Sare_0585"/>
<feature type="transmembrane region" description="Helical" evidence="5">
    <location>
        <begin position="208"/>
        <end position="233"/>
    </location>
</feature>
<feature type="transmembrane region" description="Helical" evidence="5">
    <location>
        <begin position="362"/>
        <end position="380"/>
    </location>
</feature>
<dbReference type="Gene3D" id="1.20.1250.20">
    <property type="entry name" value="MFS general substrate transporter like domains"/>
    <property type="match status" value="1"/>
</dbReference>
<name>A8M143_SALAI</name>
<dbReference type="PANTHER" id="PTHR23542:SF1">
    <property type="entry name" value="MAJOR FACILITATOR SUPERFAMILY (MFS) PROFILE DOMAIN-CONTAINING PROTEIN"/>
    <property type="match status" value="1"/>
</dbReference>
<dbReference type="InterPro" id="IPR036259">
    <property type="entry name" value="MFS_trans_sf"/>
</dbReference>
<dbReference type="eggNOG" id="COG2814">
    <property type="taxonomic scope" value="Bacteria"/>
</dbReference>
<dbReference type="AlphaFoldDB" id="A8M143"/>
<dbReference type="InterPro" id="IPR020846">
    <property type="entry name" value="MFS_dom"/>
</dbReference>
<keyword evidence="4 5" id="KW-0472">Membrane</keyword>
<dbReference type="GO" id="GO:0022857">
    <property type="term" value="F:transmembrane transporter activity"/>
    <property type="evidence" value="ECO:0007669"/>
    <property type="project" value="InterPro"/>
</dbReference>
<dbReference type="Pfam" id="PF07690">
    <property type="entry name" value="MFS_1"/>
    <property type="match status" value="1"/>
</dbReference>
<proteinExistence type="predicted"/>
<feature type="transmembrane region" description="Helical" evidence="5">
    <location>
        <begin position="331"/>
        <end position="350"/>
    </location>
</feature>
<dbReference type="PROSITE" id="PS50850">
    <property type="entry name" value="MFS"/>
    <property type="match status" value="1"/>
</dbReference>
<protein>
    <submittedName>
        <fullName evidence="7">Major facilitator superfamily MFS_1</fullName>
    </submittedName>
</protein>
<dbReference type="EMBL" id="CP000850">
    <property type="protein sequence ID" value="ABV96513.1"/>
    <property type="molecule type" value="Genomic_DNA"/>
</dbReference>
<dbReference type="OrthoDB" id="5243516at2"/>
<dbReference type="PATRIC" id="fig|391037.6.peg.598"/>
<comment type="subcellular location">
    <subcellularLocation>
        <location evidence="1">Cell membrane</location>
        <topology evidence="1">Multi-pass membrane protein</topology>
    </subcellularLocation>
</comment>
<dbReference type="PANTHER" id="PTHR23542">
    <property type="match status" value="1"/>
</dbReference>
<feature type="transmembrane region" description="Helical" evidence="5">
    <location>
        <begin position="12"/>
        <end position="34"/>
    </location>
</feature>
<feature type="domain" description="Major facilitator superfamily (MFS) profile" evidence="6">
    <location>
        <begin position="11"/>
        <end position="385"/>
    </location>
</feature>
<evidence type="ECO:0000256" key="4">
    <source>
        <dbReference type="ARBA" id="ARBA00023136"/>
    </source>
</evidence>
<gene>
    <name evidence="7" type="ordered locus">Sare_0585</name>
</gene>
<accession>A8M143</accession>